<evidence type="ECO:0000313" key="1">
    <source>
        <dbReference type="EMBL" id="SVC10543.1"/>
    </source>
</evidence>
<organism evidence="1">
    <name type="scientific">marine metagenome</name>
    <dbReference type="NCBI Taxonomy" id="408172"/>
    <lineage>
        <taxon>unclassified sequences</taxon>
        <taxon>metagenomes</taxon>
        <taxon>ecological metagenomes</taxon>
    </lineage>
</organism>
<proteinExistence type="predicted"/>
<dbReference type="EMBL" id="UINC01073848">
    <property type="protein sequence ID" value="SVC10543.1"/>
    <property type="molecule type" value="Genomic_DNA"/>
</dbReference>
<feature type="non-terminal residue" evidence="1">
    <location>
        <position position="346"/>
    </location>
</feature>
<name>A0A382JHA8_9ZZZZ</name>
<dbReference type="InterPro" id="IPR058240">
    <property type="entry name" value="rSAM_sf"/>
</dbReference>
<reference evidence="1" key="1">
    <citation type="submission" date="2018-05" db="EMBL/GenBank/DDBJ databases">
        <authorList>
            <person name="Lanie J.A."/>
            <person name="Ng W.-L."/>
            <person name="Kazmierczak K.M."/>
            <person name="Andrzejewski T.M."/>
            <person name="Davidsen T.M."/>
            <person name="Wayne K.J."/>
            <person name="Tettelin H."/>
            <person name="Glass J.I."/>
            <person name="Rusch D."/>
            <person name="Podicherti R."/>
            <person name="Tsui H.-C.T."/>
            <person name="Winkler M.E."/>
        </authorList>
    </citation>
    <scope>NUCLEOTIDE SEQUENCE</scope>
</reference>
<sequence>MTSGAITITAAVQSTDPEVLKKIKRKNIPYEEMLWLTKETKNISRDAWSYSEIILGLPGSTLKTFLATFKEVIESGIDSISAYQAMLLPGTEMATNESIKEYEIVSRYRVMVRCFGKYDWKGNLPMRVSEVERIIVSTSTMSFDDYLKGRRFTLTASIFYNDFIFSNFFGVLKSLGLSIFDLLQKLHVSAQQKMPAIYAQFIKETKGELWESREELEKFILQEGVMDKYRDGVYGSNLVFKYRTLAHSDHMDVVIGLVYEEVADMIKYDPTVLEKFPDLVDFLRDMRVAHEAVGHDYMNTDKSLSVSSFYNVLEFLPGAIPVQNIKKYGEKKMLTIEHDDAQKKLI</sequence>
<gene>
    <name evidence="1" type="ORF">METZ01_LOCUS263397</name>
</gene>
<dbReference type="Gene3D" id="3.30.750.200">
    <property type="match status" value="1"/>
</dbReference>
<dbReference type="AlphaFoldDB" id="A0A382JHA8"/>
<dbReference type="SUPFAM" id="SSF102114">
    <property type="entry name" value="Radical SAM enzymes"/>
    <property type="match status" value="1"/>
</dbReference>
<protein>
    <submittedName>
        <fullName evidence="1">Uncharacterized protein</fullName>
    </submittedName>
</protein>
<accession>A0A382JHA8</accession>